<keyword evidence="2" id="KW-0812">Transmembrane</keyword>
<keyword evidence="4" id="KW-1185">Reference proteome</keyword>
<evidence type="ECO:0000313" key="4">
    <source>
        <dbReference type="Proteomes" id="UP000600449"/>
    </source>
</evidence>
<dbReference type="Proteomes" id="UP000600449">
    <property type="component" value="Unassembled WGS sequence"/>
</dbReference>
<feature type="transmembrane region" description="Helical" evidence="2">
    <location>
        <begin position="89"/>
        <end position="106"/>
    </location>
</feature>
<dbReference type="Pfam" id="PF05940">
    <property type="entry name" value="NnrS"/>
    <property type="match status" value="1"/>
</dbReference>
<evidence type="ECO:0000256" key="1">
    <source>
        <dbReference type="SAM" id="MobiDB-lite"/>
    </source>
</evidence>
<dbReference type="InterPro" id="IPR010266">
    <property type="entry name" value="NnrS"/>
</dbReference>
<feature type="transmembrane region" description="Helical" evidence="2">
    <location>
        <begin position="363"/>
        <end position="383"/>
    </location>
</feature>
<keyword evidence="2" id="KW-0472">Membrane</keyword>
<proteinExistence type="predicted"/>
<accession>A0A917QHV9</accession>
<feature type="transmembrane region" description="Helical" evidence="2">
    <location>
        <begin position="240"/>
        <end position="258"/>
    </location>
</feature>
<protein>
    <submittedName>
        <fullName evidence="3">Short-chain dehydrogenase</fullName>
    </submittedName>
</protein>
<feature type="transmembrane region" description="Helical" evidence="2">
    <location>
        <begin position="21"/>
        <end position="42"/>
    </location>
</feature>
<feature type="transmembrane region" description="Helical" evidence="2">
    <location>
        <begin position="335"/>
        <end position="357"/>
    </location>
</feature>
<dbReference type="AlphaFoldDB" id="A0A917QHV9"/>
<feature type="transmembrane region" description="Helical" evidence="2">
    <location>
        <begin position="145"/>
        <end position="163"/>
    </location>
</feature>
<feature type="transmembrane region" description="Helical" evidence="2">
    <location>
        <begin position="175"/>
        <end position="194"/>
    </location>
</feature>
<feature type="transmembrane region" description="Helical" evidence="2">
    <location>
        <begin position="270"/>
        <end position="292"/>
    </location>
</feature>
<feature type="transmembrane region" description="Helical" evidence="2">
    <location>
        <begin position="112"/>
        <end position="133"/>
    </location>
</feature>
<feature type="region of interest" description="Disordered" evidence="1">
    <location>
        <begin position="394"/>
        <end position="427"/>
    </location>
</feature>
<feature type="transmembrane region" description="Helical" evidence="2">
    <location>
        <begin position="214"/>
        <end position="234"/>
    </location>
</feature>
<feature type="transmembrane region" description="Helical" evidence="2">
    <location>
        <begin position="304"/>
        <end position="323"/>
    </location>
</feature>
<dbReference type="EMBL" id="BMMF01000015">
    <property type="protein sequence ID" value="GGK51516.1"/>
    <property type="molecule type" value="Genomic_DNA"/>
</dbReference>
<dbReference type="RefSeq" id="WP_188915345.1">
    <property type="nucleotide sequence ID" value="NZ_BMMF01000015.1"/>
</dbReference>
<name>A0A917QHV9_9HYPH</name>
<feature type="compositionally biased region" description="Basic and acidic residues" evidence="1">
    <location>
        <begin position="413"/>
        <end position="427"/>
    </location>
</feature>
<reference evidence="3 4" key="1">
    <citation type="journal article" date="2014" name="Int. J. Syst. Evol. Microbiol.">
        <title>Complete genome sequence of Corynebacterium casei LMG S-19264T (=DSM 44701T), isolated from a smear-ripened cheese.</title>
        <authorList>
            <consortium name="US DOE Joint Genome Institute (JGI-PGF)"/>
            <person name="Walter F."/>
            <person name="Albersmeier A."/>
            <person name="Kalinowski J."/>
            <person name="Ruckert C."/>
        </authorList>
    </citation>
    <scope>NUCLEOTIDE SEQUENCE [LARGE SCALE GENOMIC DNA]</scope>
    <source>
        <strain evidence="3 4">CGMCC 1.9161</strain>
    </source>
</reference>
<gene>
    <name evidence="3" type="ORF">GCM10011322_43150</name>
</gene>
<sequence>MPIPRTSSRFGPPILSYGLRPFFLLGALYAGSAILVWLVMLTGHLTIPTGFGPRDWHVHEMLYGYLAAVIAGYLLASIPNWTGRLPLDGGRLLVLVALWITGRLAVGTSAWTGWALAAVIDLSFLTVLALAVLRETLVGKTWRNMKIVAVLVVLLAGNLSFHLEAHLHGTAEHGARIGTAAIVVLVMLIGGRVVPSFTRTALAGGKPGPLPASFGGFDLAALAVAAAALASWVVAPDAPAAGTLLLLASAAQAIRLARWAGYRAARDVHVLVLHTAYVFVPVGFLLVGLAVLRPDMPASIGIHAWTGGAFGTMTIAVMTRLAAQHTRRPVLDAPALPALYALVVGAALARIAAGFAGSHALPLLTASALAWTAAFLGLFALLFRPLTAPRLASPKPVRPAPGSCRAQTTPVRHGAELDDAPRARKGG</sequence>
<keyword evidence="2" id="KW-1133">Transmembrane helix</keyword>
<evidence type="ECO:0000313" key="3">
    <source>
        <dbReference type="EMBL" id="GGK51516.1"/>
    </source>
</evidence>
<comment type="caution">
    <text evidence="3">The sequence shown here is derived from an EMBL/GenBank/DDBJ whole genome shotgun (WGS) entry which is preliminary data.</text>
</comment>
<evidence type="ECO:0000256" key="2">
    <source>
        <dbReference type="SAM" id="Phobius"/>
    </source>
</evidence>
<feature type="transmembrane region" description="Helical" evidence="2">
    <location>
        <begin position="62"/>
        <end position="82"/>
    </location>
</feature>
<organism evidence="3 4">
    <name type="scientific">Salinarimonas ramus</name>
    <dbReference type="NCBI Taxonomy" id="690164"/>
    <lineage>
        <taxon>Bacteria</taxon>
        <taxon>Pseudomonadati</taxon>
        <taxon>Pseudomonadota</taxon>
        <taxon>Alphaproteobacteria</taxon>
        <taxon>Hyphomicrobiales</taxon>
        <taxon>Salinarimonadaceae</taxon>
        <taxon>Salinarimonas</taxon>
    </lineage>
</organism>